<comment type="caution">
    <text evidence="1">The sequence shown here is derived from an EMBL/GenBank/DDBJ whole genome shotgun (WGS) entry which is preliminary data.</text>
</comment>
<accession>A0ACB9DH24</accession>
<dbReference type="Proteomes" id="UP001055879">
    <property type="component" value="Linkage Group LG03"/>
</dbReference>
<reference evidence="1 2" key="2">
    <citation type="journal article" date="2022" name="Mol. Ecol. Resour.">
        <title>The genomes of chicory, endive, great burdock and yacon provide insights into Asteraceae paleo-polyploidization history and plant inulin production.</title>
        <authorList>
            <person name="Fan W."/>
            <person name="Wang S."/>
            <person name="Wang H."/>
            <person name="Wang A."/>
            <person name="Jiang F."/>
            <person name="Liu H."/>
            <person name="Zhao H."/>
            <person name="Xu D."/>
            <person name="Zhang Y."/>
        </authorList>
    </citation>
    <scope>NUCLEOTIDE SEQUENCE [LARGE SCALE GENOMIC DNA]</scope>
    <source>
        <strain evidence="2">cv. Niubang</strain>
    </source>
</reference>
<protein>
    <submittedName>
        <fullName evidence="1">Uncharacterized protein</fullName>
    </submittedName>
</protein>
<dbReference type="EMBL" id="CM042049">
    <property type="protein sequence ID" value="KAI3745571.1"/>
    <property type="molecule type" value="Genomic_DNA"/>
</dbReference>
<reference evidence="2" key="1">
    <citation type="journal article" date="2022" name="Mol. Ecol. Resour.">
        <title>The genomes of chicory, endive, great burdock and yacon provide insights into Asteraceae palaeo-polyploidization history and plant inulin production.</title>
        <authorList>
            <person name="Fan W."/>
            <person name="Wang S."/>
            <person name="Wang H."/>
            <person name="Wang A."/>
            <person name="Jiang F."/>
            <person name="Liu H."/>
            <person name="Zhao H."/>
            <person name="Xu D."/>
            <person name="Zhang Y."/>
        </authorList>
    </citation>
    <scope>NUCLEOTIDE SEQUENCE [LARGE SCALE GENOMIC DNA]</scope>
    <source>
        <strain evidence="2">cv. Niubang</strain>
    </source>
</reference>
<name>A0ACB9DH24_ARCLA</name>
<organism evidence="1 2">
    <name type="scientific">Arctium lappa</name>
    <name type="common">Greater burdock</name>
    <name type="synonym">Lappa major</name>
    <dbReference type="NCBI Taxonomy" id="4217"/>
    <lineage>
        <taxon>Eukaryota</taxon>
        <taxon>Viridiplantae</taxon>
        <taxon>Streptophyta</taxon>
        <taxon>Embryophyta</taxon>
        <taxon>Tracheophyta</taxon>
        <taxon>Spermatophyta</taxon>
        <taxon>Magnoliopsida</taxon>
        <taxon>eudicotyledons</taxon>
        <taxon>Gunneridae</taxon>
        <taxon>Pentapetalae</taxon>
        <taxon>asterids</taxon>
        <taxon>campanulids</taxon>
        <taxon>Asterales</taxon>
        <taxon>Asteraceae</taxon>
        <taxon>Carduoideae</taxon>
        <taxon>Cardueae</taxon>
        <taxon>Arctiinae</taxon>
        <taxon>Arctium</taxon>
    </lineage>
</organism>
<evidence type="ECO:0000313" key="2">
    <source>
        <dbReference type="Proteomes" id="UP001055879"/>
    </source>
</evidence>
<gene>
    <name evidence="1" type="ORF">L6452_07971</name>
</gene>
<sequence>MFGVLLFPVGHIIGGCGCLHREILRFLAHCLKMHAMHASIVVFGNSHSCSSSQLHSIFSLSQAESGPILSSTMLNNANGNHASQVPSQKSHLRETLQTEEERA</sequence>
<evidence type="ECO:0000313" key="1">
    <source>
        <dbReference type="EMBL" id="KAI3745571.1"/>
    </source>
</evidence>
<proteinExistence type="predicted"/>
<keyword evidence="2" id="KW-1185">Reference proteome</keyword>